<dbReference type="AlphaFoldDB" id="A0A914ZNV8"/>
<proteinExistence type="predicted"/>
<dbReference type="InterPro" id="IPR007884">
    <property type="entry name" value="METL9"/>
</dbReference>
<dbReference type="Pfam" id="PF05219">
    <property type="entry name" value="DREV"/>
    <property type="match status" value="1"/>
</dbReference>
<dbReference type="InterPro" id="IPR029063">
    <property type="entry name" value="SAM-dependent_MTases_sf"/>
</dbReference>
<reference evidence="2" key="1">
    <citation type="submission" date="2022-11" db="UniProtKB">
        <authorList>
            <consortium name="WormBaseParasite"/>
        </authorList>
    </citation>
    <scope>IDENTIFICATION</scope>
</reference>
<sequence>HRIAQMLLAKEESDYRLLLSDKSDWYLINHENVSRSMNEKWHQFFLDREAESFLEKSFKTSNAICLQLYYAFASAILSLVLTKTSINGILGRGGMFIFSTDQFREFMQMPSNWNEFDKYMLDVGAGDGGVTSVLAQFYKNVAVTEASKIMEWRLAQRGFRVLPLDKWTNISGPLHLVSVLNLLDRHFDPVALLHDLYRLTSRKNALLLIAVVLPIRQYVEFHPNRKTTNADSKINVTGETLEEQASSLVQQFFIPGGFELIRWGKLPYLCEGDQNRAYYKLDDAVFLLRPDLNRPHGTYNVQEDIVSQLDINSRPIHEL</sequence>
<keyword evidence="1" id="KW-1185">Reference proteome</keyword>
<organism evidence="1 2">
    <name type="scientific">Parascaris univalens</name>
    <name type="common">Nematode worm</name>
    <dbReference type="NCBI Taxonomy" id="6257"/>
    <lineage>
        <taxon>Eukaryota</taxon>
        <taxon>Metazoa</taxon>
        <taxon>Ecdysozoa</taxon>
        <taxon>Nematoda</taxon>
        <taxon>Chromadorea</taxon>
        <taxon>Rhabditida</taxon>
        <taxon>Spirurina</taxon>
        <taxon>Ascaridomorpha</taxon>
        <taxon>Ascaridoidea</taxon>
        <taxon>Ascarididae</taxon>
        <taxon>Parascaris</taxon>
    </lineage>
</organism>
<name>A0A914ZNV8_PARUN</name>
<dbReference type="Proteomes" id="UP000887569">
    <property type="component" value="Unplaced"/>
</dbReference>
<dbReference type="PANTHER" id="PTHR12890">
    <property type="entry name" value="DREV PROTEIN"/>
    <property type="match status" value="1"/>
</dbReference>
<dbReference type="PANTHER" id="PTHR12890:SF0">
    <property type="entry name" value="PROTEIN-L-HISTIDINE N-PROS-METHYLTRANSFERASE"/>
    <property type="match status" value="1"/>
</dbReference>
<dbReference type="WBParaSite" id="PgB10_g026_t01">
    <property type="protein sequence ID" value="PgB10_g026_t01"/>
    <property type="gene ID" value="PgB10_g026"/>
</dbReference>
<protein>
    <submittedName>
        <fullName evidence="2">DREV methyltransferase</fullName>
    </submittedName>
</protein>
<accession>A0A914ZNV8</accession>
<dbReference type="GO" id="GO:0106370">
    <property type="term" value="F:protein-L-histidine N-pros-methyltransferase activity"/>
    <property type="evidence" value="ECO:0007669"/>
    <property type="project" value="InterPro"/>
</dbReference>
<evidence type="ECO:0000313" key="2">
    <source>
        <dbReference type="WBParaSite" id="PgB10_g026_t01"/>
    </source>
</evidence>
<dbReference type="SUPFAM" id="SSF53335">
    <property type="entry name" value="S-adenosyl-L-methionine-dependent methyltransferases"/>
    <property type="match status" value="1"/>
</dbReference>
<evidence type="ECO:0000313" key="1">
    <source>
        <dbReference type="Proteomes" id="UP000887569"/>
    </source>
</evidence>